<evidence type="ECO:0000313" key="2">
    <source>
        <dbReference type="EMBL" id="GGY20568.1"/>
    </source>
</evidence>
<name>A0A918P4A3_9NEIS</name>
<keyword evidence="1" id="KW-0812">Transmembrane</keyword>
<reference evidence="2" key="1">
    <citation type="journal article" date="2014" name="Int. J. Syst. Evol. Microbiol.">
        <title>Complete genome sequence of Corynebacterium casei LMG S-19264T (=DSM 44701T), isolated from a smear-ripened cheese.</title>
        <authorList>
            <consortium name="US DOE Joint Genome Institute (JGI-PGF)"/>
            <person name="Walter F."/>
            <person name="Albersmeier A."/>
            <person name="Kalinowski J."/>
            <person name="Ruckert C."/>
        </authorList>
    </citation>
    <scope>NUCLEOTIDE SEQUENCE</scope>
    <source>
        <strain evidence="2">KCTC 32182</strain>
    </source>
</reference>
<dbReference type="InterPro" id="IPR054636">
    <property type="entry name" value="CydP"/>
</dbReference>
<protein>
    <submittedName>
        <fullName evidence="2">Uncharacterized protein</fullName>
    </submittedName>
</protein>
<comment type="caution">
    <text evidence="2">The sequence shown here is derived from an EMBL/GenBank/DDBJ whole genome shotgun (WGS) entry which is preliminary data.</text>
</comment>
<reference evidence="2" key="2">
    <citation type="submission" date="2020-09" db="EMBL/GenBank/DDBJ databases">
        <authorList>
            <person name="Sun Q."/>
            <person name="Kim S."/>
        </authorList>
    </citation>
    <scope>NUCLEOTIDE SEQUENCE</scope>
    <source>
        <strain evidence="2">KCTC 32182</strain>
    </source>
</reference>
<proteinExistence type="predicted"/>
<dbReference type="AlphaFoldDB" id="A0A918P4A3"/>
<evidence type="ECO:0000256" key="1">
    <source>
        <dbReference type="SAM" id="Phobius"/>
    </source>
</evidence>
<feature type="transmembrane region" description="Helical" evidence="1">
    <location>
        <begin position="12"/>
        <end position="32"/>
    </location>
</feature>
<gene>
    <name evidence="2" type="ORF">GCM10011289_25210</name>
</gene>
<evidence type="ECO:0000313" key="3">
    <source>
        <dbReference type="Proteomes" id="UP000645257"/>
    </source>
</evidence>
<dbReference type="NCBIfam" id="NF045611">
    <property type="entry name" value="small_CydP"/>
    <property type="match status" value="1"/>
</dbReference>
<dbReference type="Proteomes" id="UP000645257">
    <property type="component" value="Unassembled WGS sequence"/>
</dbReference>
<keyword evidence="3" id="KW-1185">Reference proteome</keyword>
<sequence length="72" mass="8113">MKKRMKRWRDGPLWRDILLVLLIKSVMLYGLWKAFFSHPLAEHMTVPQSVVESHLTAGSGSGNEGGSHVARP</sequence>
<accession>A0A918P4A3</accession>
<dbReference type="RefSeq" id="WP_189534854.1">
    <property type="nucleotide sequence ID" value="NZ_BMYX01000015.1"/>
</dbReference>
<organism evidence="2 3">
    <name type="scientific">Paludibacterium paludis</name>
    <dbReference type="NCBI Taxonomy" id="1225769"/>
    <lineage>
        <taxon>Bacteria</taxon>
        <taxon>Pseudomonadati</taxon>
        <taxon>Pseudomonadota</taxon>
        <taxon>Betaproteobacteria</taxon>
        <taxon>Neisseriales</taxon>
        <taxon>Chromobacteriaceae</taxon>
        <taxon>Paludibacterium</taxon>
    </lineage>
</organism>
<keyword evidence="1" id="KW-0472">Membrane</keyword>
<keyword evidence="1" id="KW-1133">Transmembrane helix</keyword>
<dbReference type="EMBL" id="BMYX01000015">
    <property type="protein sequence ID" value="GGY20568.1"/>
    <property type="molecule type" value="Genomic_DNA"/>
</dbReference>